<gene>
    <name evidence="1" type="ORF">S12H4_14004</name>
</gene>
<protein>
    <submittedName>
        <fullName evidence="1">Uncharacterized protein</fullName>
    </submittedName>
</protein>
<accession>X1SUW0</accession>
<dbReference type="EMBL" id="BARW01006668">
    <property type="protein sequence ID" value="GAI79120.1"/>
    <property type="molecule type" value="Genomic_DNA"/>
</dbReference>
<proteinExistence type="predicted"/>
<organism evidence="1">
    <name type="scientific">marine sediment metagenome</name>
    <dbReference type="NCBI Taxonomy" id="412755"/>
    <lineage>
        <taxon>unclassified sequences</taxon>
        <taxon>metagenomes</taxon>
        <taxon>ecological metagenomes</taxon>
    </lineage>
</organism>
<dbReference type="AlphaFoldDB" id="X1SUW0"/>
<comment type="caution">
    <text evidence="1">The sequence shown here is derived from an EMBL/GenBank/DDBJ whole genome shotgun (WGS) entry which is preliminary data.</text>
</comment>
<evidence type="ECO:0000313" key="1">
    <source>
        <dbReference type="EMBL" id="GAI79120.1"/>
    </source>
</evidence>
<name>X1SUW0_9ZZZZ</name>
<reference evidence="1" key="1">
    <citation type="journal article" date="2014" name="Front. Microbiol.">
        <title>High frequency of phylogenetically diverse reductive dehalogenase-homologous genes in deep subseafloor sedimentary metagenomes.</title>
        <authorList>
            <person name="Kawai M."/>
            <person name="Futagami T."/>
            <person name="Toyoda A."/>
            <person name="Takaki Y."/>
            <person name="Nishi S."/>
            <person name="Hori S."/>
            <person name="Arai W."/>
            <person name="Tsubouchi T."/>
            <person name="Morono Y."/>
            <person name="Uchiyama I."/>
            <person name="Ito T."/>
            <person name="Fujiyama A."/>
            <person name="Inagaki F."/>
            <person name="Takami H."/>
        </authorList>
    </citation>
    <scope>NUCLEOTIDE SEQUENCE</scope>
    <source>
        <strain evidence="1">Expedition CK06-06</strain>
    </source>
</reference>
<sequence>MTELKTLPGFWDKQKAKSKEMEGRIRFVNFTDGEPELIEIKKWTVKIWEYQSKTWDDAEIIEIQDGRWLKINNKSLVDQLMPHSKKHMHFEITRYNSQPNPLKTHFVVRVLGQARFDNELQKQTLKDSD</sequence>